<evidence type="ECO:0000313" key="1">
    <source>
        <dbReference type="EMBL" id="PAV05216.1"/>
    </source>
</evidence>
<gene>
    <name evidence="1" type="ORF">ASJ80_13125</name>
</gene>
<organism evidence="1 2">
    <name type="scientific">Methanobacterium bryantii</name>
    <dbReference type="NCBI Taxonomy" id="2161"/>
    <lineage>
        <taxon>Archaea</taxon>
        <taxon>Methanobacteriati</taxon>
        <taxon>Methanobacteriota</taxon>
        <taxon>Methanomada group</taxon>
        <taxon>Methanobacteria</taxon>
        <taxon>Methanobacteriales</taxon>
        <taxon>Methanobacteriaceae</taxon>
        <taxon>Methanobacterium</taxon>
    </lineage>
</organism>
<dbReference type="AlphaFoldDB" id="A0A2A2H7B8"/>
<protein>
    <submittedName>
        <fullName evidence="1">Uncharacterized protein</fullName>
    </submittedName>
</protein>
<accession>A0A2A2H7B8</accession>
<evidence type="ECO:0000313" key="2">
    <source>
        <dbReference type="Proteomes" id="UP000217784"/>
    </source>
</evidence>
<dbReference type="OrthoDB" id="80401at2157"/>
<comment type="caution">
    <text evidence="1">The sequence shown here is derived from an EMBL/GenBank/DDBJ whole genome shotgun (WGS) entry which is preliminary data.</text>
</comment>
<keyword evidence="2" id="KW-1185">Reference proteome</keyword>
<proteinExistence type="predicted"/>
<sequence>MKWGIVVIVILLLIGGYIYASSANGDIEPLGRLGFVKLANPDMYPGHPHSELLAKYAEERGSKCALVVHFAGSSNYRSYKEGDVYIIELAFHDTQGNGAAGNVNYFDSLKVALFGVPDGRYTYKSDGKVYKTYEEAMDHVYELAKEHGQVGPIPMVWHGTARSGNPMITQGCGYPLFFDIVRREYGIIPAYYYTLKGMLLPYIGDPYRNFELSHASSLQYYYTHGMLDYE</sequence>
<dbReference type="RefSeq" id="WP_069585084.1">
    <property type="nucleotide sequence ID" value="NZ_LMVM01000012.1"/>
</dbReference>
<reference evidence="1 2" key="1">
    <citation type="journal article" date="2017" name="BMC Genomics">
        <title>Genomic analysis of methanogenic archaea reveals a shift towards energy conservation.</title>
        <authorList>
            <person name="Gilmore S.P."/>
            <person name="Henske J.K."/>
            <person name="Sexton J.A."/>
            <person name="Solomon K.V."/>
            <person name="Seppala S."/>
            <person name="Yoo J.I."/>
            <person name="Huyett L.M."/>
            <person name="Pressman A."/>
            <person name="Cogan J.Z."/>
            <person name="Kivenson V."/>
            <person name="Peng X."/>
            <person name="Tan Y."/>
            <person name="Valentine D.L."/>
            <person name="O'Malley M.A."/>
        </authorList>
    </citation>
    <scope>NUCLEOTIDE SEQUENCE [LARGE SCALE GENOMIC DNA]</scope>
    <source>
        <strain evidence="1 2">M.o.H.</strain>
    </source>
</reference>
<dbReference type="Proteomes" id="UP000217784">
    <property type="component" value="Unassembled WGS sequence"/>
</dbReference>
<name>A0A2A2H7B8_METBR</name>
<dbReference type="EMBL" id="LMVM01000012">
    <property type="protein sequence ID" value="PAV05216.1"/>
    <property type="molecule type" value="Genomic_DNA"/>
</dbReference>